<dbReference type="Gene3D" id="2.40.70.10">
    <property type="entry name" value="Acid Proteases"/>
    <property type="match status" value="1"/>
</dbReference>
<accession>A0A8H7VXK3</accession>
<evidence type="ECO:0000259" key="1">
    <source>
        <dbReference type="PROSITE" id="PS51767"/>
    </source>
</evidence>
<dbReference type="SUPFAM" id="SSF50630">
    <property type="entry name" value="Acid proteases"/>
    <property type="match status" value="1"/>
</dbReference>
<comment type="caution">
    <text evidence="2">The sequence shown here is derived from an EMBL/GenBank/DDBJ whole genome shotgun (WGS) entry which is preliminary data.</text>
</comment>
<evidence type="ECO:0000313" key="3">
    <source>
        <dbReference type="Proteomes" id="UP000664132"/>
    </source>
</evidence>
<feature type="domain" description="Peptidase A1" evidence="1">
    <location>
        <begin position="1"/>
        <end position="99"/>
    </location>
</feature>
<organism evidence="2 3">
    <name type="scientific">Cadophora malorum</name>
    <dbReference type="NCBI Taxonomy" id="108018"/>
    <lineage>
        <taxon>Eukaryota</taxon>
        <taxon>Fungi</taxon>
        <taxon>Dikarya</taxon>
        <taxon>Ascomycota</taxon>
        <taxon>Pezizomycotina</taxon>
        <taxon>Leotiomycetes</taxon>
        <taxon>Helotiales</taxon>
        <taxon>Ploettnerulaceae</taxon>
        <taxon>Cadophora</taxon>
    </lineage>
</organism>
<dbReference type="Pfam" id="PF00026">
    <property type="entry name" value="Asp"/>
    <property type="match status" value="1"/>
</dbReference>
<dbReference type="EMBL" id="JAFJYH010000718">
    <property type="protein sequence ID" value="KAG4410486.1"/>
    <property type="molecule type" value="Genomic_DNA"/>
</dbReference>
<dbReference type="AlphaFoldDB" id="A0A8H7VXK3"/>
<protein>
    <recommendedName>
        <fullName evidence="1">Peptidase A1 domain-containing protein</fullName>
    </recommendedName>
</protein>
<evidence type="ECO:0000313" key="2">
    <source>
        <dbReference type="EMBL" id="KAG4410486.1"/>
    </source>
</evidence>
<keyword evidence="3" id="KW-1185">Reference proteome</keyword>
<sequence length="165" mass="17262">MLPSSIVRPLAAAFPGAQNVGSGQYTVPCSAMNQTGFVDFGFGEKIIRVPWKEFVWFVEPGLCALGLMEGGEGTHILGDTFLRAAFVVYDQDNQNLHLAESADCGSNLVAIGRGKDAVPSVTGDCSAPSFPDMPIVTPAPTTSFAMTMGKMTTSVVKSVSVSAVP</sequence>
<dbReference type="InterPro" id="IPR021109">
    <property type="entry name" value="Peptidase_aspartic_dom_sf"/>
</dbReference>
<dbReference type="PROSITE" id="PS51767">
    <property type="entry name" value="PEPTIDASE_A1"/>
    <property type="match status" value="1"/>
</dbReference>
<proteinExistence type="predicted"/>
<dbReference type="OrthoDB" id="771136at2759"/>
<name>A0A8H7VXK3_9HELO</name>
<dbReference type="Proteomes" id="UP000664132">
    <property type="component" value="Unassembled WGS sequence"/>
</dbReference>
<gene>
    <name evidence="2" type="ORF">IFR04_016379</name>
</gene>
<reference evidence="2" key="1">
    <citation type="submission" date="2021-02" db="EMBL/GenBank/DDBJ databases">
        <title>Genome sequence Cadophora malorum strain M34.</title>
        <authorList>
            <person name="Stefanovic E."/>
            <person name="Vu D."/>
            <person name="Scully C."/>
            <person name="Dijksterhuis J."/>
            <person name="Roader J."/>
            <person name="Houbraken J."/>
        </authorList>
    </citation>
    <scope>NUCLEOTIDE SEQUENCE</scope>
    <source>
        <strain evidence="2">M34</strain>
    </source>
</reference>
<dbReference type="InterPro" id="IPR033121">
    <property type="entry name" value="PEPTIDASE_A1"/>
</dbReference>